<dbReference type="GO" id="GO:0015074">
    <property type="term" value="P:DNA integration"/>
    <property type="evidence" value="ECO:0007669"/>
    <property type="project" value="UniProtKB-KW"/>
</dbReference>
<dbReference type="PANTHER" id="PTHR30349">
    <property type="entry name" value="PHAGE INTEGRASE-RELATED"/>
    <property type="match status" value="1"/>
</dbReference>
<reference evidence="7 8" key="1">
    <citation type="submission" date="2020-07" db="EMBL/GenBank/DDBJ databases">
        <title>Halosimplex pelagicum sp. nov. and Halosimplex rubrum sp. nov., isolated from salted brown alga Laminaria, and emended description of the genus Halosimplex.</title>
        <authorList>
            <person name="Cui H."/>
        </authorList>
    </citation>
    <scope>NUCLEOTIDE SEQUENCE [LARGE SCALE GENOMIC DNA]</scope>
    <source>
        <strain evidence="7 8">R27</strain>
    </source>
</reference>
<evidence type="ECO:0000256" key="2">
    <source>
        <dbReference type="ARBA" id="ARBA00023125"/>
    </source>
</evidence>
<dbReference type="PROSITE" id="PS51900">
    <property type="entry name" value="CB"/>
    <property type="match status" value="1"/>
</dbReference>
<dbReference type="Gene3D" id="1.10.150.130">
    <property type="match status" value="1"/>
</dbReference>
<evidence type="ECO:0000256" key="4">
    <source>
        <dbReference type="PROSITE-ProRule" id="PRU01248"/>
    </source>
</evidence>
<evidence type="ECO:0000259" key="6">
    <source>
        <dbReference type="PROSITE" id="PS51900"/>
    </source>
</evidence>
<dbReference type="Gene3D" id="1.10.443.10">
    <property type="entry name" value="Intergrase catalytic core"/>
    <property type="match status" value="1"/>
</dbReference>
<dbReference type="GeneID" id="56076793"/>
<dbReference type="InterPro" id="IPR011010">
    <property type="entry name" value="DNA_brk_join_enz"/>
</dbReference>
<feature type="domain" description="Core-binding (CB)" evidence="6">
    <location>
        <begin position="3"/>
        <end position="86"/>
    </location>
</feature>
<evidence type="ECO:0000313" key="8">
    <source>
        <dbReference type="Proteomes" id="UP000509667"/>
    </source>
</evidence>
<evidence type="ECO:0000259" key="5">
    <source>
        <dbReference type="PROSITE" id="PS51898"/>
    </source>
</evidence>
<feature type="domain" description="Tyr recombinase" evidence="5">
    <location>
        <begin position="117"/>
        <end position="311"/>
    </location>
</feature>
<evidence type="ECO:0000256" key="1">
    <source>
        <dbReference type="ARBA" id="ARBA00022908"/>
    </source>
</evidence>
<dbReference type="OrthoDB" id="142231at2157"/>
<sequence length="319" mass="36743">MSEFENEHMNRFLKRVKGMKSAGTHEARKNALRRFNEWLEETGYEPTEIGPLEIEDFLAHLANKGYAPNSIDSSLSGVRLFYKFLDRKDVIEENPADEIDQSNLRSLTNGTKKHNEADVVYVTEDEKEAMVEHAPSPQLRNRLIIRLLWQTGVRGHELAGMELENIDREERSIRVYSSKTDDWRTVYYQPSLDFLLDQWIDSGYRDAYGPSTTSPYLFPSQRSEQISRQTIGKLVVQAAKNAGCQEQMYTDAGGKPKWRITTHSLRHGHAIHALKSGVDIRTLQKHLGHKNLDTTERYLRILDDDVKDAYQQFGDTKSV</sequence>
<dbReference type="SUPFAM" id="SSF56349">
    <property type="entry name" value="DNA breaking-rejoining enzymes"/>
    <property type="match status" value="1"/>
</dbReference>
<dbReference type="CDD" id="cd00397">
    <property type="entry name" value="DNA_BRE_C"/>
    <property type="match status" value="1"/>
</dbReference>
<proteinExistence type="predicted"/>
<dbReference type="InterPro" id="IPR050090">
    <property type="entry name" value="Tyrosine_recombinase_XerCD"/>
</dbReference>
<dbReference type="EMBL" id="CP058910">
    <property type="protein sequence ID" value="QLH76328.1"/>
    <property type="molecule type" value="Genomic_DNA"/>
</dbReference>
<dbReference type="Pfam" id="PF00589">
    <property type="entry name" value="Phage_integrase"/>
    <property type="match status" value="1"/>
</dbReference>
<protein>
    <submittedName>
        <fullName evidence="7">Tyrosine-type recombinase/integrase</fullName>
    </submittedName>
</protein>
<accession>A0A7D5SYH3</accession>
<dbReference type="AlphaFoldDB" id="A0A7D5SYH3"/>
<dbReference type="RefSeq" id="WP_179910270.1">
    <property type="nucleotide sequence ID" value="NZ_CP058910.1"/>
</dbReference>
<dbReference type="GO" id="GO:0003677">
    <property type="term" value="F:DNA binding"/>
    <property type="evidence" value="ECO:0007669"/>
    <property type="project" value="UniProtKB-UniRule"/>
</dbReference>
<keyword evidence="2 4" id="KW-0238">DNA-binding</keyword>
<keyword evidence="8" id="KW-1185">Reference proteome</keyword>
<dbReference type="Pfam" id="PF13495">
    <property type="entry name" value="Phage_int_SAM_4"/>
    <property type="match status" value="1"/>
</dbReference>
<dbReference type="InterPro" id="IPR013762">
    <property type="entry name" value="Integrase-like_cat_sf"/>
</dbReference>
<dbReference type="PANTHER" id="PTHR30349:SF41">
    <property type="entry name" value="INTEGRASE_RECOMBINASE PROTEIN MJ0367-RELATED"/>
    <property type="match status" value="1"/>
</dbReference>
<evidence type="ECO:0000256" key="3">
    <source>
        <dbReference type="ARBA" id="ARBA00023172"/>
    </source>
</evidence>
<evidence type="ECO:0000313" key="7">
    <source>
        <dbReference type="EMBL" id="QLH76328.1"/>
    </source>
</evidence>
<dbReference type="InterPro" id="IPR044068">
    <property type="entry name" value="CB"/>
</dbReference>
<gene>
    <name evidence="7" type="ORF">HZS55_02980</name>
</gene>
<dbReference type="InterPro" id="IPR010998">
    <property type="entry name" value="Integrase_recombinase_N"/>
</dbReference>
<organism evidence="7 8">
    <name type="scientific">Halosimplex rubrum</name>
    <dbReference type="NCBI Taxonomy" id="869889"/>
    <lineage>
        <taxon>Archaea</taxon>
        <taxon>Methanobacteriati</taxon>
        <taxon>Methanobacteriota</taxon>
        <taxon>Stenosarchaea group</taxon>
        <taxon>Halobacteria</taxon>
        <taxon>Halobacteriales</taxon>
        <taxon>Haloarculaceae</taxon>
        <taxon>Halosimplex</taxon>
    </lineage>
</organism>
<dbReference type="GO" id="GO:0006310">
    <property type="term" value="P:DNA recombination"/>
    <property type="evidence" value="ECO:0007669"/>
    <property type="project" value="UniProtKB-KW"/>
</dbReference>
<dbReference type="InterPro" id="IPR004107">
    <property type="entry name" value="Integrase_SAM-like_N"/>
</dbReference>
<dbReference type="KEGG" id="hrr:HZS55_02980"/>
<dbReference type="Proteomes" id="UP000509667">
    <property type="component" value="Chromosome"/>
</dbReference>
<name>A0A7D5SYH3_9EURY</name>
<dbReference type="PROSITE" id="PS51898">
    <property type="entry name" value="TYR_RECOMBINASE"/>
    <property type="match status" value="1"/>
</dbReference>
<dbReference type="InterPro" id="IPR002104">
    <property type="entry name" value="Integrase_catalytic"/>
</dbReference>
<keyword evidence="3" id="KW-0233">DNA recombination</keyword>
<keyword evidence="1" id="KW-0229">DNA integration</keyword>